<evidence type="ECO:0000256" key="1">
    <source>
        <dbReference type="ARBA" id="ARBA00004141"/>
    </source>
</evidence>
<feature type="transmembrane region" description="Helical" evidence="6">
    <location>
        <begin position="87"/>
        <end position="105"/>
    </location>
</feature>
<feature type="transmembrane region" description="Helical" evidence="6">
    <location>
        <begin position="117"/>
        <end position="135"/>
    </location>
</feature>
<evidence type="ECO:0000256" key="4">
    <source>
        <dbReference type="ARBA" id="ARBA00022989"/>
    </source>
</evidence>
<keyword evidence="7" id="KW-1185">Reference proteome</keyword>
<dbReference type="GO" id="GO:0140410">
    <property type="term" value="F:monoatomic cation:bicarbonate symporter activity"/>
    <property type="evidence" value="ECO:0007669"/>
    <property type="project" value="TreeGrafter"/>
</dbReference>
<dbReference type="Pfam" id="PF02535">
    <property type="entry name" value="Zip"/>
    <property type="match status" value="1"/>
</dbReference>
<keyword evidence="5 6" id="KW-0472">Membrane</keyword>
<evidence type="ECO:0000256" key="6">
    <source>
        <dbReference type="SAM" id="Phobius"/>
    </source>
</evidence>
<evidence type="ECO:0000313" key="7">
    <source>
        <dbReference type="Proteomes" id="UP000887565"/>
    </source>
</evidence>
<name>A0A915KMC5_ROMCU</name>
<dbReference type="GO" id="GO:0005886">
    <property type="term" value="C:plasma membrane"/>
    <property type="evidence" value="ECO:0007669"/>
    <property type="project" value="TreeGrafter"/>
</dbReference>
<dbReference type="Proteomes" id="UP000887565">
    <property type="component" value="Unplaced"/>
</dbReference>
<dbReference type="PANTHER" id="PTHR12191:SF37">
    <property type="entry name" value="ZINC TRANSPORTER FOI"/>
    <property type="match status" value="1"/>
</dbReference>
<keyword evidence="4 6" id="KW-1133">Transmembrane helix</keyword>
<evidence type="ECO:0000313" key="8">
    <source>
        <dbReference type="WBParaSite" id="nRc.2.0.1.t39194-RA"/>
    </source>
</evidence>
<dbReference type="GO" id="GO:0030003">
    <property type="term" value="P:intracellular monoatomic cation homeostasis"/>
    <property type="evidence" value="ECO:0007669"/>
    <property type="project" value="TreeGrafter"/>
</dbReference>
<comment type="similarity">
    <text evidence="2">Belongs to the ZIP transporter (TC 2.A.5) family.</text>
</comment>
<sequence length="172" mass="18913">MNKIIKAVVAERKTNDKETKSLKPVAFVVLFGDALHNFCDGLAMGAAFVTSASSGLSTTIAVICHELPHEVGDFAILLNSNMSVKNALFFNFLSALTAFAGLYVGIEAGQLESMRKWIFALVAGGFLYISLVHILNEIKEYSENMHWLLSIFLQNMGFIIGFVIVLLLAMYE</sequence>
<keyword evidence="3 6" id="KW-0812">Transmembrane</keyword>
<reference evidence="8" key="1">
    <citation type="submission" date="2022-11" db="UniProtKB">
        <authorList>
            <consortium name="WormBaseParasite"/>
        </authorList>
    </citation>
    <scope>IDENTIFICATION</scope>
</reference>
<dbReference type="PANTHER" id="PTHR12191">
    <property type="entry name" value="SOLUTE CARRIER FAMILY 39"/>
    <property type="match status" value="1"/>
</dbReference>
<feature type="transmembrane region" description="Helical" evidence="6">
    <location>
        <begin position="147"/>
        <end position="171"/>
    </location>
</feature>
<dbReference type="AlphaFoldDB" id="A0A915KMC5"/>
<comment type="subcellular location">
    <subcellularLocation>
        <location evidence="1">Membrane</location>
        <topology evidence="1">Multi-pass membrane protein</topology>
    </subcellularLocation>
</comment>
<accession>A0A915KMC5</accession>
<protein>
    <submittedName>
        <fullName evidence="8">Uncharacterized protein</fullName>
    </submittedName>
</protein>
<dbReference type="GO" id="GO:0071578">
    <property type="term" value="P:zinc ion import across plasma membrane"/>
    <property type="evidence" value="ECO:0007669"/>
    <property type="project" value="TreeGrafter"/>
</dbReference>
<dbReference type="InterPro" id="IPR050799">
    <property type="entry name" value="ZIP_Transporter"/>
</dbReference>
<evidence type="ECO:0000256" key="3">
    <source>
        <dbReference type="ARBA" id="ARBA00022692"/>
    </source>
</evidence>
<proteinExistence type="inferred from homology"/>
<dbReference type="InterPro" id="IPR003689">
    <property type="entry name" value="ZIP"/>
</dbReference>
<evidence type="ECO:0000256" key="2">
    <source>
        <dbReference type="ARBA" id="ARBA00006939"/>
    </source>
</evidence>
<evidence type="ECO:0000256" key="5">
    <source>
        <dbReference type="ARBA" id="ARBA00023136"/>
    </source>
</evidence>
<dbReference type="OMA" id="VDVMHEM"/>
<organism evidence="7 8">
    <name type="scientific">Romanomermis culicivorax</name>
    <name type="common">Nematode worm</name>
    <dbReference type="NCBI Taxonomy" id="13658"/>
    <lineage>
        <taxon>Eukaryota</taxon>
        <taxon>Metazoa</taxon>
        <taxon>Ecdysozoa</taxon>
        <taxon>Nematoda</taxon>
        <taxon>Enoplea</taxon>
        <taxon>Dorylaimia</taxon>
        <taxon>Mermithida</taxon>
        <taxon>Mermithoidea</taxon>
        <taxon>Mermithidae</taxon>
        <taxon>Romanomermis</taxon>
    </lineage>
</organism>
<dbReference type="GO" id="GO:0005385">
    <property type="term" value="F:zinc ion transmembrane transporter activity"/>
    <property type="evidence" value="ECO:0007669"/>
    <property type="project" value="TreeGrafter"/>
</dbReference>
<dbReference type="WBParaSite" id="nRc.2.0.1.t39194-RA">
    <property type="protein sequence ID" value="nRc.2.0.1.t39194-RA"/>
    <property type="gene ID" value="nRc.2.0.1.g39194"/>
</dbReference>